<dbReference type="SUPFAM" id="SSF53590">
    <property type="entry name" value="Nucleoside hydrolase"/>
    <property type="match status" value="1"/>
</dbReference>
<organism evidence="4 5">
    <name type="scientific">Aulographum hederae CBS 113979</name>
    <dbReference type="NCBI Taxonomy" id="1176131"/>
    <lineage>
        <taxon>Eukaryota</taxon>
        <taxon>Fungi</taxon>
        <taxon>Dikarya</taxon>
        <taxon>Ascomycota</taxon>
        <taxon>Pezizomycotina</taxon>
        <taxon>Dothideomycetes</taxon>
        <taxon>Pleosporomycetidae</taxon>
        <taxon>Aulographales</taxon>
        <taxon>Aulographaceae</taxon>
    </lineage>
</organism>
<feature type="domain" description="Inosine/uridine-preferring nucleoside hydrolase" evidence="3">
    <location>
        <begin position="33"/>
        <end position="291"/>
    </location>
</feature>
<evidence type="ECO:0000259" key="3">
    <source>
        <dbReference type="Pfam" id="PF01156"/>
    </source>
</evidence>
<dbReference type="InterPro" id="IPR001910">
    <property type="entry name" value="Inosine/uridine_hydrolase_dom"/>
</dbReference>
<dbReference type="InterPro" id="IPR036452">
    <property type="entry name" value="Ribo_hydro-like"/>
</dbReference>
<keyword evidence="4" id="KW-0378">Hydrolase</keyword>
<dbReference type="Proteomes" id="UP000800041">
    <property type="component" value="Unassembled WGS sequence"/>
</dbReference>
<evidence type="ECO:0000256" key="2">
    <source>
        <dbReference type="SAM" id="SignalP"/>
    </source>
</evidence>
<keyword evidence="2" id="KW-0732">Signal</keyword>
<evidence type="ECO:0000313" key="5">
    <source>
        <dbReference type="Proteomes" id="UP000800041"/>
    </source>
</evidence>
<sequence>MLSLLHWFLRSLSISFLETPIATINPNYAQKNLIIDTDLFSDVDDAGAILLTSTLPQSNILALLTSAPSRYTPLAASALLAHYNPTTYRSIPIGFRQPLTNATFFDSWSYSLGEYASKVAFHWRGGSIAWDDVEAAERAVDVYRRTLAAQEDGSVTIVVIGFLSNLWELMRSSADKYSDLNGQELIKNKVRELVVMGGEYPRGREFNFYGDEPWKTAEVVNTWTAQNLTPITFSGFEMGVSVFSGARLTVEGPENDPVAAAYRWFTGYNKSRESWDPLTMLYAVQGLGEMFEYGNECGCGYNNVFPNGSNEWVFDEKSTSQKWLKLKVGNADAGKELDRLFLAGADSVVGKR</sequence>
<comment type="similarity">
    <text evidence="1">Belongs to the IUNH family.</text>
</comment>
<dbReference type="EMBL" id="ML977195">
    <property type="protein sequence ID" value="KAF1981703.1"/>
    <property type="molecule type" value="Genomic_DNA"/>
</dbReference>
<dbReference type="PANTHER" id="PTHR43264:SF1">
    <property type="entry name" value="INOSINE_URIDINE-PREFERRING NUCLEOSIDE HYDROLASE DOMAIN-CONTAINING PROTEIN"/>
    <property type="match status" value="1"/>
</dbReference>
<feature type="signal peptide" evidence="2">
    <location>
        <begin position="1"/>
        <end position="23"/>
    </location>
</feature>
<dbReference type="OrthoDB" id="187522at2759"/>
<reference evidence="4" key="1">
    <citation type="journal article" date="2020" name="Stud. Mycol.">
        <title>101 Dothideomycetes genomes: a test case for predicting lifestyles and emergence of pathogens.</title>
        <authorList>
            <person name="Haridas S."/>
            <person name="Albert R."/>
            <person name="Binder M."/>
            <person name="Bloem J."/>
            <person name="Labutti K."/>
            <person name="Salamov A."/>
            <person name="Andreopoulos B."/>
            <person name="Baker S."/>
            <person name="Barry K."/>
            <person name="Bills G."/>
            <person name="Bluhm B."/>
            <person name="Cannon C."/>
            <person name="Castanera R."/>
            <person name="Culley D."/>
            <person name="Daum C."/>
            <person name="Ezra D."/>
            <person name="Gonzalez J."/>
            <person name="Henrissat B."/>
            <person name="Kuo A."/>
            <person name="Liang C."/>
            <person name="Lipzen A."/>
            <person name="Lutzoni F."/>
            <person name="Magnuson J."/>
            <person name="Mondo S."/>
            <person name="Nolan M."/>
            <person name="Ohm R."/>
            <person name="Pangilinan J."/>
            <person name="Park H.-J."/>
            <person name="Ramirez L."/>
            <person name="Alfaro M."/>
            <person name="Sun H."/>
            <person name="Tritt A."/>
            <person name="Yoshinaga Y."/>
            <person name="Zwiers L.-H."/>
            <person name="Turgeon B."/>
            <person name="Goodwin S."/>
            <person name="Spatafora J."/>
            <person name="Crous P."/>
            <person name="Grigoriev I."/>
        </authorList>
    </citation>
    <scope>NUCLEOTIDE SEQUENCE</scope>
    <source>
        <strain evidence="4">CBS 113979</strain>
    </source>
</reference>
<proteinExistence type="inferred from homology"/>
<dbReference type="PANTHER" id="PTHR43264">
    <property type="match status" value="1"/>
</dbReference>
<dbReference type="Pfam" id="PF01156">
    <property type="entry name" value="IU_nuc_hydro"/>
    <property type="match status" value="1"/>
</dbReference>
<evidence type="ECO:0000256" key="1">
    <source>
        <dbReference type="ARBA" id="ARBA00009176"/>
    </source>
</evidence>
<gene>
    <name evidence="4" type="ORF">K402DRAFT_386061</name>
</gene>
<dbReference type="AlphaFoldDB" id="A0A6G1GL66"/>
<feature type="chain" id="PRO_5026275395" evidence="2">
    <location>
        <begin position="24"/>
        <end position="352"/>
    </location>
</feature>
<protein>
    <submittedName>
        <fullName evidence="4">Inosine/uridine-preferring nucleoside hydrolase</fullName>
    </submittedName>
</protein>
<keyword evidence="5" id="KW-1185">Reference proteome</keyword>
<name>A0A6G1GL66_9PEZI</name>
<accession>A0A6G1GL66</accession>
<evidence type="ECO:0000313" key="4">
    <source>
        <dbReference type="EMBL" id="KAF1981703.1"/>
    </source>
</evidence>
<dbReference type="Gene3D" id="3.90.245.10">
    <property type="entry name" value="Ribonucleoside hydrolase-like"/>
    <property type="match status" value="1"/>
</dbReference>
<dbReference type="GO" id="GO:0016799">
    <property type="term" value="F:hydrolase activity, hydrolyzing N-glycosyl compounds"/>
    <property type="evidence" value="ECO:0007669"/>
    <property type="project" value="InterPro"/>
</dbReference>